<evidence type="ECO:0000313" key="1">
    <source>
        <dbReference type="EMBL" id="KAG6374676.1"/>
    </source>
</evidence>
<keyword evidence="2" id="KW-1185">Reference proteome</keyword>
<dbReference type="EMBL" id="JAGFBS010000017">
    <property type="protein sequence ID" value="KAG6374676.1"/>
    <property type="molecule type" value="Genomic_DNA"/>
</dbReference>
<proteinExistence type="predicted"/>
<evidence type="ECO:0000313" key="2">
    <source>
        <dbReference type="Proteomes" id="UP000683000"/>
    </source>
</evidence>
<organism evidence="1 2">
    <name type="scientific">Boletus reticuloceps</name>
    <dbReference type="NCBI Taxonomy" id="495285"/>
    <lineage>
        <taxon>Eukaryota</taxon>
        <taxon>Fungi</taxon>
        <taxon>Dikarya</taxon>
        <taxon>Basidiomycota</taxon>
        <taxon>Agaricomycotina</taxon>
        <taxon>Agaricomycetes</taxon>
        <taxon>Agaricomycetidae</taxon>
        <taxon>Boletales</taxon>
        <taxon>Boletineae</taxon>
        <taxon>Boletaceae</taxon>
        <taxon>Boletoideae</taxon>
        <taxon>Boletus</taxon>
    </lineage>
</organism>
<protein>
    <submittedName>
        <fullName evidence="1">Uncharacterized protein</fullName>
    </submittedName>
</protein>
<comment type="caution">
    <text evidence="1">The sequence shown here is derived from an EMBL/GenBank/DDBJ whole genome shotgun (WGS) entry which is preliminary data.</text>
</comment>
<reference evidence="1" key="1">
    <citation type="submission" date="2021-03" db="EMBL/GenBank/DDBJ databases">
        <title>Evolutionary innovations through gain and loss of genes in the ectomycorrhizal Boletales.</title>
        <authorList>
            <person name="Wu G."/>
            <person name="Miyauchi S."/>
            <person name="Morin E."/>
            <person name="Yang Z.-L."/>
            <person name="Xu J."/>
            <person name="Martin F.M."/>
        </authorList>
    </citation>
    <scope>NUCLEOTIDE SEQUENCE</scope>
    <source>
        <strain evidence="1">BR01</strain>
    </source>
</reference>
<gene>
    <name evidence="1" type="ORF">JVT61DRAFT_4045</name>
</gene>
<name>A0A8I3A9A3_9AGAM</name>
<dbReference type="OrthoDB" id="3070804at2759"/>
<accession>A0A8I3A9A3</accession>
<sequence>MPATDELFAFCKGYQRSSTELVVYSREVKQIVQIAYPTRFGRRIVPSGVHAFLRHCTVFWECFCGLESDDPIPACFIRIISGATVAHGAEVHCHYHRSRCGFRLNLSETRHTAQYVSDYDEFPPTGHGNIPDVVRLRTDFYRMIVQSPSGLARVVPFFPGYLGSPSAFYPGFGLPVLDTSFQLMITHPARSHTHRHSATFLRAKTALLGVSHTRRTSTGIAPLASTSANLAINTHSGDEDVPSSDEDSPRERSLLLALANGMGIRKIDAIGLLEECTSCGNSFMASRLRRHIRCEECSEGVSATAPTSSP</sequence>
<dbReference type="Proteomes" id="UP000683000">
    <property type="component" value="Unassembled WGS sequence"/>
</dbReference>
<dbReference type="AlphaFoldDB" id="A0A8I3A9A3"/>